<evidence type="ECO:0000259" key="3">
    <source>
        <dbReference type="Pfam" id="PF23951"/>
    </source>
</evidence>
<evidence type="ECO:0000313" key="4">
    <source>
        <dbReference type="EMBL" id="TSD14774.1"/>
    </source>
</evidence>
<keyword evidence="2" id="KW-0812">Transmembrane</keyword>
<reference evidence="4 5" key="1">
    <citation type="submission" date="2018-06" db="EMBL/GenBank/DDBJ databases">
        <title>Natronomonas sp. F16-60 a new haloarchaeon isolated from a solar saltern of Isla Cristina, Huelva, Spain.</title>
        <authorList>
            <person name="Duran-Viseras A."/>
            <person name="Sanchez-Porro C."/>
            <person name="Ventosa A."/>
        </authorList>
    </citation>
    <scope>NUCLEOTIDE SEQUENCE [LARGE SCALE GENOMIC DNA]</scope>
    <source>
        <strain evidence="4 5">F16-60</strain>
    </source>
</reference>
<keyword evidence="5" id="KW-1185">Reference proteome</keyword>
<gene>
    <name evidence="4" type="ORF">DP107_07325</name>
</gene>
<feature type="domain" description="DUF7282" evidence="3">
    <location>
        <begin position="152"/>
        <end position="243"/>
    </location>
</feature>
<evidence type="ECO:0000313" key="5">
    <source>
        <dbReference type="Proteomes" id="UP000319894"/>
    </source>
</evidence>
<keyword evidence="2" id="KW-0472">Membrane</keyword>
<evidence type="ECO:0000256" key="1">
    <source>
        <dbReference type="SAM" id="MobiDB-lite"/>
    </source>
</evidence>
<dbReference type="OrthoDB" id="239724at2157"/>
<comment type="caution">
    <text evidence="4">The sequence shown here is derived from an EMBL/GenBank/DDBJ whole genome shotgun (WGS) entry which is preliminary data.</text>
</comment>
<feature type="transmembrane region" description="Helical" evidence="2">
    <location>
        <begin position="291"/>
        <end position="311"/>
    </location>
</feature>
<protein>
    <recommendedName>
        <fullName evidence="3">DUF7282 domain-containing protein</fullName>
    </recommendedName>
</protein>
<name>A0A554NBL7_9EURY</name>
<accession>A0A554NBL7</accession>
<dbReference type="EMBL" id="QMDX01000003">
    <property type="protein sequence ID" value="TSD14774.1"/>
    <property type="molecule type" value="Genomic_DNA"/>
</dbReference>
<feature type="region of interest" description="Disordered" evidence="1">
    <location>
        <begin position="258"/>
        <end position="285"/>
    </location>
</feature>
<keyword evidence="2" id="KW-1133">Transmembrane helix</keyword>
<dbReference type="InParanoid" id="A0A554NBL7"/>
<organism evidence="4 5">
    <name type="scientific">Haloglomus irregulare</name>
    <dbReference type="NCBI Taxonomy" id="2234134"/>
    <lineage>
        <taxon>Archaea</taxon>
        <taxon>Methanobacteriati</taxon>
        <taxon>Methanobacteriota</taxon>
        <taxon>Stenosarchaea group</taxon>
        <taxon>Halobacteria</taxon>
        <taxon>Halobacteriales</taxon>
        <taxon>Natronomonadaceae</taxon>
        <taxon>Haloglomus</taxon>
    </lineage>
</organism>
<dbReference type="InterPro" id="IPR055706">
    <property type="entry name" value="Slg1/2_DUF7282"/>
</dbReference>
<feature type="domain" description="DUF7282" evidence="3">
    <location>
        <begin position="32"/>
        <end position="132"/>
    </location>
</feature>
<sequence>MRTGLAAAGAVLLLATTLVGAGVASGHSVNYVSADPQVTPDGTVVVEGLFIEESGWVVVHERTADGYGEALGATRLPRRNAFYTDISVSISNQTWRDWTTREVVVVLHGEDGDGEYTSSDPPLGGFGAVVTDRLVVSKGDRALVTGEDDFPQRPDGPRVTVRRASLPADGHLVVRNRTADGRVVGSRALAAGTYENVSVAVNGSFHAETEGSFAAHVSLYRDDGDGRFDGDERPVRTGNGTVATRFGVEPARAGGVVTTPVQTTAPPGSGTATPTATADPSGATDTGGQPGFGVLAALSAVVAGALLVLTARRRA</sequence>
<dbReference type="Proteomes" id="UP000319894">
    <property type="component" value="Unassembled WGS sequence"/>
</dbReference>
<dbReference type="AlphaFoldDB" id="A0A554NBL7"/>
<evidence type="ECO:0000256" key="2">
    <source>
        <dbReference type="SAM" id="Phobius"/>
    </source>
</evidence>
<dbReference type="Pfam" id="PF23951">
    <property type="entry name" value="DUF7282"/>
    <property type="match status" value="2"/>
</dbReference>
<dbReference type="RefSeq" id="WP_144261492.1">
    <property type="nucleotide sequence ID" value="NZ_QMDX01000003.1"/>
</dbReference>
<proteinExistence type="predicted"/>